<accession>A0A1E5T9F8</accession>
<evidence type="ECO:0000313" key="2">
    <source>
        <dbReference type="Proteomes" id="UP000095713"/>
    </source>
</evidence>
<dbReference type="STRING" id="1849968.A8C32_15900"/>
<keyword evidence="2" id="KW-1185">Reference proteome</keyword>
<sequence>MYSHLLSVFLTGQKLFFFIASGLEIKKSIGVVRGKDDQINAKRIALYNYRLREELKPYKLPKNSTLKLKSLLSLRTKLNKQRAGFKATLKEQKTIYKAKEYKIIFKVQQKRIITLSKEIDKINRAMQTIIDDDIELRKNYNLVTSDKKLKAIINMCAISAIQHNPEMNYLNPIYQIYYNKI</sequence>
<dbReference type="Proteomes" id="UP000095713">
    <property type="component" value="Unassembled WGS sequence"/>
</dbReference>
<organism evidence="1 2">
    <name type="scientific">Flavivirga aquatica</name>
    <dbReference type="NCBI Taxonomy" id="1849968"/>
    <lineage>
        <taxon>Bacteria</taxon>
        <taxon>Pseudomonadati</taxon>
        <taxon>Bacteroidota</taxon>
        <taxon>Flavobacteriia</taxon>
        <taxon>Flavobacteriales</taxon>
        <taxon>Flavobacteriaceae</taxon>
        <taxon>Flavivirga</taxon>
    </lineage>
</organism>
<dbReference type="AlphaFoldDB" id="A0A1E5T9F8"/>
<name>A0A1E5T9F8_9FLAO</name>
<protein>
    <submittedName>
        <fullName evidence="1">Uncharacterized protein</fullName>
    </submittedName>
</protein>
<proteinExistence type="predicted"/>
<gene>
    <name evidence="1" type="ORF">A8C32_15900</name>
</gene>
<dbReference type="OrthoDB" id="964423at2"/>
<comment type="caution">
    <text evidence="1">The sequence shown here is derived from an EMBL/GenBank/DDBJ whole genome shotgun (WGS) entry which is preliminary data.</text>
</comment>
<reference evidence="1 2" key="1">
    <citation type="submission" date="2016-05" db="EMBL/GenBank/DDBJ databases">
        <title>Draft Genome Sequence of Algibacter sp. Strain SK-16 Isolated from the Surface Water of Aburatsubo Inlet.</title>
        <authorList>
            <person name="Wong S.-K."/>
            <person name="Yoshizawa S."/>
            <person name="Nakajima Y."/>
            <person name="Ogura Y."/>
            <person name="Tetsuya H."/>
            <person name="Hamasaki K."/>
        </authorList>
    </citation>
    <scope>NUCLEOTIDE SEQUENCE [LARGE SCALE GENOMIC DNA]</scope>
    <source>
        <strain evidence="1 2">SK-16</strain>
    </source>
</reference>
<evidence type="ECO:0000313" key="1">
    <source>
        <dbReference type="EMBL" id="OEK07947.1"/>
    </source>
</evidence>
<dbReference type="EMBL" id="MDJD01000043">
    <property type="protein sequence ID" value="OEK07947.1"/>
    <property type="molecule type" value="Genomic_DNA"/>
</dbReference>